<feature type="region of interest" description="Disordered" evidence="1">
    <location>
        <begin position="184"/>
        <end position="293"/>
    </location>
</feature>
<dbReference type="GO" id="GO:0008821">
    <property type="term" value="F:crossover junction DNA endonuclease activity"/>
    <property type="evidence" value="ECO:0007669"/>
    <property type="project" value="TreeGrafter"/>
</dbReference>
<feature type="region of interest" description="Disordered" evidence="1">
    <location>
        <begin position="436"/>
        <end position="518"/>
    </location>
</feature>
<feature type="compositionally biased region" description="Basic residues" evidence="1">
    <location>
        <begin position="281"/>
        <end position="291"/>
    </location>
</feature>
<gene>
    <name evidence="3" type="ORF">BD410DRAFT_781901</name>
</gene>
<evidence type="ECO:0000259" key="2">
    <source>
        <dbReference type="Pfam" id="PF21202"/>
    </source>
</evidence>
<feature type="compositionally biased region" description="Polar residues" evidence="1">
    <location>
        <begin position="371"/>
        <end position="387"/>
    </location>
</feature>
<dbReference type="InterPro" id="IPR013083">
    <property type="entry name" value="Znf_RING/FYVE/PHD"/>
</dbReference>
<dbReference type="Gene3D" id="3.30.40.10">
    <property type="entry name" value="Zinc/RING finger domain, C3HC4 (zinc finger)"/>
    <property type="match status" value="1"/>
</dbReference>
<keyword evidence="4" id="KW-1185">Reference proteome</keyword>
<proteinExistence type="predicted"/>
<feature type="compositionally biased region" description="Low complexity" evidence="1">
    <location>
        <begin position="470"/>
        <end position="496"/>
    </location>
</feature>
<feature type="compositionally biased region" description="Basic residues" evidence="1">
    <location>
        <begin position="329"/>
        <end position="340"/>
    </location>
</feature>
<dbReference type="OrthoDB" id="24645at2759"/>
<dbReference type="GO" id="GO:0000724">
    <property type="term" value="P:double-strand break repair via homologous recombination"/>
    <property type="evidence" value="ECO:0007669"/>
    <property type="project" value="TreeGrafter"/>
</dbReference>
<evidence type="ECO:0000313" key="3">
    <source>
        <dbReference type="EMBL" id="TDL27968.1"/>
    </source>
</evidence>
<dbReference type="Pfam" id="PF21202">
    <property type="entry name" value="SLX1_C"/>
    <property type="match status" value="1"/>
</dbReference>
<feature type="region of interest" description="Disordered" evidence="1">
    <location>
        <begin position="405"/>
        <end position="424"/>
    </location>
</feature>
<feature type="region of interest" description="Disordered" evidence="1">
    <location>
        <begin position="311"/>
        <end position="397"/>
    </location>
</feature>
<organism evidence="3 4">
    <name type="scientific">Rickenella mellea</name>
    <dbReference type="NCBI Taxonomy" id="50990"/>
    <lineage>
        <taxon>Eukaryota</taxon>
        <taxon>Fungi</taxon>
        <taxon>Dikarya</taxon>
        <taxon>Basidiomycota</taxon>
        <taxon>Agaricomycotina</taxon>
        <taxon>Agaricomycetes</taxon>
        <taxon>Hymenochaetales</taxon>
        <taxon>Rickenellaceae</taxon>
        <taxon>Rickenella</taxon>
    </lineage>
</organism>
<dbReference type="PANTHER" id="PTHR20208:SF10">
    <property type="entry name" value="STRUCTURE-SPECIFIC ENDONUCLEASE SUBUNIT SLX1"/>
    <property type="match status" value="1"/>
</dbReference>
<protein>
    <recommendedName>
        <fullName evidence="2">Structure-specific endonuclease subunit SLX1 C-terminal domain-containing protein</fullName>
    </recommendedName>
</protein>
<reference evidence="3 4" key="1">
    <citation type="submission" date="2018-06" db="EMBL/GenBank/DDBJ databases">
        <title>A transcriptomic atlas of mushroom development highlights an independent origin of complex multicellularity.</title>
        <authorList>
            <consortium name="DOE Joint Genome Institute"/>
            <person name="Krizsan K."/>
            <person name="Almasi E."/>
            <person name="Merenyi Z."/>
            <person name="Sahu N."/>
            <person name="Viragh M."/>
            <person name="Koszo T."/>
            <person name="Mondo S."/>
            <person name="Kiss B."/>
            <person name="Balint B."/>
            <person name="Kues U."/>
            <person name="Barry K."/>
            <person name="Hegedus J.C."/>
            <person name="Henrissat B."/>
            <person name="Johnson J."/>
            <person name="Lipzen A."/>
            <person name="Ohm R."/>
            <person name="Nagy I."/>
            <person name="Pangilinan J."/>
            <person name="Yan J."/>
            <person name="Xiong Y."/>
            <person name="Grigoriev I.V."/>
            <person name="Hibbett D.S."/>
            <person name="Nagy L.G."/>
        </authorList>
    </citation>
    <scope>NUCLEOTIDE SEQUENCE [LARGE SCALE GENOMIC DNA]</scope>
    <source>
        <strain evidence="3 4">SZMC22713</strain>
    </source>
</reference>
<dbReference type="VEuPathDB" id="FungiDB:BD410DRAFT_781901"/>
<evidence type="ECO:0000256" key="1">
    <source>
        <dbReference type="SAM" id="MobiDB-lite"/>
    </source>
</evidence>
<name>A0A4Y7QL38_9AGAM</name>
<dbReference type="Proteomes" id="UP000294933">
    <property type="component" value="Unassembled WGS sequence"/>
</dbReference>
<sequence length="518" mass="55930">MRVMISSHPYRTWPLHVKIFTKEAEKCWKEAMKVADETAPLPAGLTYTVELEGVDGKSGEFGSGRKGPIETNDGTFTSSHLSKQTTLLSQNVANFCMVCKEHLDLATSNPMKVSLCPTPGCTGTAHLICLSRQFLAAQPAHDDFGMIPRGGRCNECHQYVLWGDIIRACHRRRVGGTIVLPDDDDLEEEEDIESALSATDDAAPIPAMKNITRRGKEKQTVGLRGPKRPTKNSTSKGKQKATIAEESDLETFNLDDISGTEDEESLPAVPTRRTKPASTKRSVKPVAKSRVKATVSRPVVMDVDIPVFKSSTNARKPRTTKLSGTKTTTSRKHHTQATHHRPVDDGGEFFDLNAISSDEEEEDAPKAPLAGSSNHVNVWTKPTSQPTGGHPWSLPQVAGVQMPSAPAHPIAQQGPKWNTQGGTRLRFAPGEVDFFDSADSPNPVLSAASFHSNVDAEPPKTPLRRNVPHSFDSLTPSSGSSSPQLARALSALSVSSPTRVPKGVVHPGSSSDVILLSD</sequence>
<dbReference type="InterPro" id="IPR048749">
    <property type="entry name" value="SLX1_C"/>
</dbReference>
<dbReference type="InterPro" id="IPR050381">
    <property type="entry name" value="SLX1_endonuclease"/>
</dbReference>
<dbReference type="PANTHER" id="PTHR20208">
    <property type="entry name" value="STRUCTURE-SPECIFIC ENDONUCLEASE SUBUNIT SLX1"/>
    <property type="match status" value="1"/>
</dbReference>
<dbReference type="GO" id="GO:0033557">
    <property type="term" value="C:Slx1-Slx4 complex"/>
    <property type="evidence" value="ECO:0007669"/>
    <property type="project" value="TreeGrafter"/>
</dbReference>
<dbReference type="STRING" id="50990.A0A4Y7QL38"/>
<dbReference type="EMBL" id="ML170158">
    <property type="protein sequence ID" value="TDL27968.1"/>
    <property type="molecule type" value="Genomic_DNA"/>
</dbReference>
<feature type="domain" description="Structure-specific endonuclease subunit SLX1 C-terminal" evidence="2">
    <location>
        <begin position="96"/>
        <end position="166"/>
    </location>
</feature>
<evidence type="ECO:0000313" key="4">
    <source>
        <dbReference type="Proteomes" id="UP000294933"/>
    </source>
</evidence>
<dbReference type="AlphaFoldDB" id="A0A4Y7QL38"/>
<accession>A0A4Y7QL38</accession>
<feature type="compositionally biased region" description="Acidic residues" evidence="1">
    <location>
        <begin position="184"/>
        <end position="193"/>
    </location>
</feature>
<dbReference type="GO" id="GO:0017108">
    <property type="term" value="F:5'-flap endonuclease activity"/>
    <property type="evidence" value="ECO:0007669"/>
    <property type="project" value="TreeGrafter"/>
</dbReference>